<proteinExistence type="predicted"/>
<dbReference type="HOGENOM" id="CLU_3324752_0_0_10"/>
<dbReference type="EMBL" id="CP002352">
    <property type="protein sequence ID" value="ADV44562.1"/>
    <property type="molecule type" value="Genomic_DNA"/>
</dbReference>
<protein>
    <submittedName>
        <fullName evidence="2">Uncharacterized protein</fullName>
    </submittedName>
</protein>
<organism evidence="2 3">
    <name type="scientific">Bacteroides helcogenes (strain ATCC 35417 / DSM 20613 / JCM 6297 / CCUG 15421 / P 36-108)</name>
    <dbReference type="NCBI Taxonomy" id="693979"/>
    <lineage>
        <taxon>Bacteria</taxon>
        <taxon>Pseudomonadati</taxon>
        <taxon>Bacteroidota</taxon>
        <taxon>Bacteroidia</taxon>
        <taxon>Bacteroidales</taxon>
        <taxon>Bacteroidaceae</taxon>
        <taxon>Bacteroides</taxon>
    </lineage>
</organism>
<name>E6SVX3_BACT6</name>
<gene>
    <name evidence="2" type="ordered locus">Bache_2606</name>
</gene>
<evidence type="ECO:0000313" key="2">
    <source>
        <dbReference type="EMBL" id="ADV44562.1"/>
    </source>
</evidence>
<dbReference type="AlphaFoldDB" id="E6SVX3"/>
<keyword evidence="1" id="KW-0472">Membrane</keyword>
<evidence type="ECO:0000313" key="3">
    <source>
        <dbReference type="Proteomes" id="UP000008630"/>
    </source>
</evidence>
<accession>E6SVX3</accession>
<keyword evidence="1" id="KW-1133">Transmembrane helix</keyword>
<dbReference type="STRING" id="693979.Bache_2606"/>
<keyword evidence="3" id="KW-1185">Reference proteome</keyword>
<reference evidence="2 3" key="2">
    <citation type="journal article" date="2011" name="Stand. Genomic Sci.">
        <title>Complete genome sequence of Bacteroides helcogenes type strain (P 36-108).</title>
        <authorList>
            <person name="Pati A."/>
            <person name="Gronow S."/>
            <person name="Zeytun A."/>
            <person name="Lapidus A."/>
            <person name="Nolan M."/>
            <person name="Hammon N."/>
            <person name="Deshpande S."/>
            <person name="Cheng J.F."/>
            <person name="Tapia R."/>
            <person name="Han C."/>
            <person name="Goodwin L."/>
            <person name="Pitluck S."/>
            <person name="Liolios K."/>
            <person name="Pagani I."/>
            <person name="Ivanova N."/>
            <person name="Mavromatis K."/>
            <person name="Chen A."/>
            <person name="Palaniappan K."/>
            <person name="Land M."/>
            <person name="Hauser L."/>
            <person name="Chang Y.J."/>
            <person name="Jeffries C.D."/>
            <person name="Detter J.C."/>
            <person name="Brambilla E."/>
            <person name="Rohde M."/>
            <person name="Goker M."/>
            <person name="Woyke T."/>
            <person name="Bristow J."/>
            <person name="Eisen J.A."/>
            <person name="Markowitz V."/>
            <person name="Hugenholtz P."/>
            <person name="Kyrpides N.C."/>
            <person name="Klenk H.P."/>
            <person name="Lucas S."/>
        </authorList>
    </citation>
    <scope>NUCLEOTIDE SEQUENCE [LARGE SCALE GENOMIC DNA]</scope>
    <source>
        <strain evidence="3">ATCC 35417 / DSM 20613 / JCM 6297 / CCUG 15421 / P 36-108</strain>
    </source>
</reference>
<keyword evidence="1" id="KW-0812">Transmembrane</keyword>
<reference key="1">
    <citation type="submission" date="2010-11" db="EMBL/GenBank/DDBJ databases">
        <title>The complete genome of Bacteroides helcogenes P 36-108.</title>
        <authorList>
            <consortium name="US DOE Joint Genome Institute (JGI-PGF)"/>
            <person name="Lucas S."/>
            <person name="Copeland A."/>
            <person name="Lapidus A."/>
            <person name="Bruce D."/>
            <person name="Goodwin L."/>
            <person name="Pitluck S."/>
            <person name="Kyrpides N."/>
            <person name="Mavromatis K."/>
            <person name="Ivanova N."/>
            <person name="Zeytun A."/>
            <person name="Brettin T."/>
            <person name="Detter J.C."/>
            <person name="Tapia R."/>
            <person name="Han C."/>
            <person name="Land M."/>
            <person name="Hauser L."/>
            <person name="Markowitz V."/>
            <person name="Cheng J.-F."/>
            <person name="Hugenholtz P."/>
            <person name="Woyke T."/>
            <person name="Wu D."/>
            <person name="Gronow S."/>
            <person name="Wellnitz S."/>
            <person name="Brambilla E."/>
            <person name="Klenk H.-P."/>
            <person name="Eisen J.A."/>
        </authorList>
    </citation>
    <scope>NUCLEOTIDE SEQUENCE</scope>
    <source>
        <strain>P 36-108</strain>
    </source>
</reference>
<dbReference type="KEGG" id="bhl:Bache_2606"/>
<evidence type="ECO:0000256" key="1">
    <source>
        <dbReference type="SAM" id="Phobius"/>
    </source>
</evidence>
<feature type="transmembrane region" description="Helical" evidence="1">
    <location>
        <begin position="20"/>
        <end position="37"/>
    </location>
</feature>
<dbReference type="Proteomes" id="UP000008630">
    <property type="component" value="Chromosome"/>
</dbReference>
<sequence length="38" mass="4696">MYQYVINENRPLDVRLMNAYFGHIIYHAIFIETYILFL</sequence>